<keyword evidence="1" id="KW-0614">Plasmid</keyword>
<proteinExistence type="predicted"/>
<dbReference type="EMBL" id="LN853216">
    <property type="protein sequence ID" value="CRY95307.1"/>
    <property type="molecule type" value="Genomic_DNA"/>
</dbReference>
<accession>A0A0H5QHE2</accession>
<evidence type="ECO:0000313" key="1">
    <source>
        <dbReference type="EMBL" id="CRY95307.1"/>
    </source>
</evidence>
<dbReference type="AlphaFoldDB" id="A0A0H5QHE2"/>
<reference evidence="1" key="1">
    <citation type="submission" date="2015-06" db="EMBL/GenBank/DDBJ databases">
        <authorList>
            <person name="Joergensen T."/>
        </authorList>
    </citation>
    <scope>NUCLEOTIDE SEQUENCE</scope>
    <source>
        <plasmid evidence="1">pRGRH0585</plasmid>
    </source>
</reference>
<protein>
    <submittedName>
        <fullName evidence="1">Uncharacterized protein</fullName>
    </submittedName>
</protein>
<geneLocation type="plasmid" evidence="1">
    <name>pRGRH0585</name>
</geneLocation>
<organism evidence="1">
    <name type="scientific">uncultured prokaryote</name>
    <dbReference type="NCBI Taxonomy" id="198431"/>
    <lineage>
        <taxon>unclassified sequences</taxon>
        <taxon>environmental samples</taxon>
    </lineage>
</organism>
<reference evidence="1" key="2">
    <citation type="submission" date="2015-07" db="EMBL/GenBank/DDBJ databases">
        <title>Plasmids, circular viruses and viroids from rat gut.</title>
        <authorList>
            <person name="Jorgensen T.J."/>
            <person name="Hansen M.A."/>
            <person name="Xu Z."/>
            <person name="Tabak M.A."/>
            <person name="Sorensen S.J."/>
            <person name="Hansen L.H."/>
        </authorList>
    </citation>
    <scope>NUCLEOTIDE SEQUENCE</scope>
    <source>
        <plasmid evidence="1">pRGRH0585</plasmid>
    </source>
</reference>
<name>A0A0H5QHE2_9ZZZZ</name>
<sequence>MPKIELVLPGVPRTETVPIAETYRITIERADGEACTDIEAQTVMTMFCMEAARGRVKHPRKAKQ</sequence>